<dbReference type="EnsemblPlants" id="Solyc02g044005.1.1">
    <property type="protein sequence ID" value="Solyc02g044005.1.1.1"/>
    <property type="gene ID" value="Solyc02g044005.1"/>
</dbReference>
<organism evidence="1">
    <name type="scientific">Solanum lycopersicum</name>
    <name type="common">Tomato</name>
    <name type="synonym">Lycopersicon esculentum</name>
    <dbReference type="NCBI Taxonomy" id="4081"/>
    <lineage>
        <taxon>Eukaryota</taxon>
        <taxon>Viridiplantae</taxon>
        <taxon>Streptophyta</taxon>
        <taxon>Embryophyta</taxon>
        <taxon>Tracheophyta</taxon>
        <taxon>Spermatophyta</taxon>
        <taxon>Magnoliopsida</taxon>
        <taxon>eudicotyledons</taxon>
        <taxon>Gunneridae</taxon>
        <taxon>Pentapetalae</taxon>
        <taxon>asterids</taxon>
        <taxon>lamiids</taxon>
        <taxon>Solanales</taxon>
        <taxon>Solanaceae</taxon>
        <taxon>Solanoideae</taxon>
        <taxon>Solaneae</taxon>
        <taxon>Solanum</taxon>
        <taxon>Solanum subgen. Lycopersicon</taxon>
    </lineage>
</organism>
<keyword evidence="2" id="KW-1185">Reference proteome</keyword>
<dbReference type="InParanoid" id="A0A3Q7EXR0"/>
<accession>A0A3Q7EXR0</accession>
<protein>
    <submittedName>
        <fullName evidence="1">Uncharacterized protein</fullName>
    </submittedName>
</protein>
<proteinExistence type="predicted"/>
<name>A0A3Q7EXR0_SOLLC</name>
<dbReference type="Proteomes" id="UP000004994">
    <property type="component" value="Chromosome 2"/>
</dbReference>
<reference evidence="1" key="2">
    <citation type="submission" date="2019-01" db="UniProtKB">
        <authorList>
            <consortium name="EnsemblPlants"/>
        </authorList>
    </citation>
    <scope>IDENTIFICATION</scope>
    <source>
        <strain evidence="1">cv. Heinz 1706</strain>
    </source>
</reference>
<evidence type="ECO:0000313" key="1">
    <source>
        <dbReference type="EnsemblPlants" id="Solyc02g044005.1.1.1"/>
    </source>
</evidence>
<dbReference type="Gramene" id="Solyc02g044005.1.1">
    <property type="protein sequence ID" value="Solyc02g044005.1.1.1"/>
    <property type="gene ID" value="Solyc02g044005.1"/>
</dbReference>
<sequence>DSEVEARVE</sequence>
<evidence type="ECO:0000313" key="2">
    <source>
        <dbReference type="Proteomes" id="UP000004994"/>
    </source>
</evidence>
<reference evidence="1" key="1">
    <citation type="journal article" date="2012" name="Nature">
        <title>The tomato genome sequence provides insights into fleshy fruit evolution.</title>
        <authorList>
            <consortium name="Tomato Genome Consortium"/>
        </authorList>
    </citation>
    <scope>NUCLEOTIDE SEQUENCE [LARGE SCALE GENOMIC DNA]</scope>
    <source>
        <strain evidence="1">cv. Heinz 1706</strain>
    </source>
</reference>